<dbReference type="GO" id="GO:0006508">
    <property type="term" value="P:proteolysis"/>
    <property type="evidence" value="ECO:0007669"/>
    <property type="project" value="UniProtKB-KW"/>
</dbReference>
<keyword evidence="4 11" id="KW-1003">Cell membrane</keyword>
<feature type="transmembrane region" description="Helical" evidence="12">
    <location>
        <begin position="164"/>
        <end position="183"/>
    </location>
</feature>
<feature type="transmembrane region" description="Helical" evidence="12">
    <location>
        <begin position="134"/>
        <end position="152"/>
    </location>
</feature>
<evidence type="ECO:0000313" key="13">
    <source>
        <dbReference type="EMBL" id="GIQ71051.1"/>
    </source>
</evidence>
<dbReference type="PANTHER" id="PTHR36844:SF1">
    <property type="entry name" value="PROTEASE PRSW"/>
    <property type="match status" value="1"/>
</dbReference>
<dbReference type="Pfam" id="PF13367">
    <property type="entry name" value="PrsW-protease"/>
    <property type="match status" value="1"/>
</dbReference>
<protein>
    <recommendedName>
        <fullName evidence="3 11">Protease PrsW</fullName>
        <ecNumber evidence="11">3.4.-.-</ecNumber>
    </recommendedName>
    <alternativeName>
        <fullName evidence="10 11">Protease responsible for activating sigma-W</fullName>
    </alternativeName>
</protein>
<keyword evidence="5 11" id="KW-0645">Protease</keyword>
<comment type="function">
    <text evidence="11">Involved in the degradation of specific anti-sigma factors.</text>
</comment>
<comment type="subcellular location">
    <subcellularLocation>
        <location evidence="1">Cell membrane</location>
        <topology evidence="1">Multi-pass membrane protein</topology>
    </subcellularLocation>
</comment>
<reference evidence="13" key="1">
    <citation type="submission" date="2021-04" db="EMBL/GenBank/DDBJ databases">
        <title>Draft genome sequence of Xylanibacillus composti strain K13.</title>
        <authorList>
            <person name="Uke A."/>
            <person name="Chhe C."/>
            <person name="Baramee S."/>
            <person name="Kosugi A."/>
        </authorList>
    </citation>
    <scope>NUCLEOTIDE SEQUENCE</scope>
    <source>
        <strain evidence="13">K13</strain>
    </source>
</reference>
<comment type="caution">
    <text evidence="13">The sequence shown here is derived from an EMBL/GenBank/DDBJ whole genome shotgun (WGS) entry which is preliminary data.</text>
</comment>
<dbReference type="GO" id="GO:0005886">
    <property type="term" value="C:plasma membrane"/>
    <property type="evidence" value="ECO:0007669"/>
    <property type="project" value="UniProtKB-SubCell"/>
</dbReference>
<accession>A0A8J4H701</accession>
<evidence type="ECO:0000256" key="10">
    <source>
        <dbReference type="ARBA" id="ARBA00030345"/>
    </source>
</evidence>
<evidence type="ECO:0000256" key="6">
    <source>
        <dbReference type="ARBA" id="ARBA00022692"/>
    </source>
</evidence>
<dbReference type="NCBIfam" id="NF033739">
    <property type="entry name" value="intramemb_PrsW"/>
    <property type="match status" value="1"/>
</dbReference>
<gene>
    <name evidence="13" type="primary">prsW</name>
    <name evidence="13" type="ORF">XYCOK13_38750</name>
</gene>
<sequence length="231" mass="26148">MTLLSILMGAVAPGISLLTYIYLKDRYSPEPIRLVARMFIVGMLVVFPIMVVQRGLVLGLGTNELLFAFGISAALEEFVKWLIVYHMIFRAKEFDEPYDGIVYAVAASLGFATLENILYVSMATATFSEMLMRALLPVSGHALFGVVMGYYLGLAKFGRKPKRMLGLSLLLPLLWHGAYDYIILAADQAWIWFIIPFMAVLWIRSLRKMNRASNRSPLRPLILEEKRKYEG</sequence>
<dbReference type="GO" id="GO:0008233">
    <property type="term" value="F:peptidase activity"/>
    <property type="evidence" value="ECO:0007669"/>
    <property type="project" value="UniProtKB-KW"/>
</dbReference>
<evidence type="ECO:0000256" key="8">
    <source>
        <dbReference type="ARBA" id="ARBA00022989"/>
    </source>
</evidence>
<feature type="transmembrane region" description="Helical" evidence="12">
    <location>
        <begin position="6"/>
        <end position="23"/>
    </location>
</feature>
<dbReference type="Proteomes" id="UP000677918">
    <property type="component" value="Unassembled WGS sequence"/>
</dbReference>
<feature type="transmembrane region" description="Helical" evidence="12">
    <location>
        <begin position="35"/>
        <end position="53"/>
    </location>
</feature>
<keyword evidence="8 12" id="KW-1133">Transmembrane helix</keyword>
<evidence type="ECO:0000256" key="5">
    <source>
        <dbReference type="ARBA" id="ARBA00022670"/>
    </source>
</evidence>
<evidence type="ECO:0000256" key="11">
    <source>
        <dbReference type="PIRNR" id="PIRNR016933"/>
    </source>
</evidence>
<keyword evidence="6 12" id="KW-0812">Transmembrane</keyword>
<dbReference type="PANTHER" id="PTHR36844">
    <property type="entry name" value="PROTEASE PRSW"/>
    <property type="match status" value="1"/>
</dbReference>
<evidence type="ECO:0000256" key="2">
    <source>
        <dbReference type="ARBA" id="ARBA00009165"/>
    </source>
</evidence>
<keyword evidence="9 11" id="KW-0472">Membrane</keyword>
<evidence type="ECO:0000256" key="3">
    <source>
        <dbReference type="ARBA" id="ARBA00018997"/>
    </source>
</evidence>
<keyword evidence="14" id="KW-1185">Reference proteome</keyword>
<evidence type="ECO:0000256" key="7">
    <source>
        <dbReference type="ARBA" id="ARBA00022801"/>
    </source>
</evidence>
<evidence type="ECO:0000256" key="1">
    <source>
        <dbReference type="ARBA" id="ARBA00004651"/>
    </source>
</evidence>
<keyword evidence="7 11" id="KW-0378">Hydrolase</keyword>
<feature type="transmembrane region" description="Helical" evidence="12">
    <location>
        <begin position="189"/>
        <end position="206"/>
    </location>
</feature>
<proteinExistence type="inferred from homology"/>
<evidence type="ECO:0000256" key="9">
    <source>
        <dbReference type="ARBA" id="ARBA00023136"/>
    </source>
</evidence>
<feature type="transmembrane region" description="Helical" evidence="12">
    <location>
        <begin position="100"/>
        <end position="122"/>
    </location>
</feature>
<dbReference type="EC" id="3.4.-.-" evidence="11"/>
<dbReference type="PIRSF" id="PIRSF016933">
    <property type="entry name" value="PrsW"/>
    <property type="match status" value="1"/>
</dbReference>
<evidence type="ECO:0000256" key="4">
    <source>
        <dbReference type="ARBA" id="ARBA00022475"/>
    </source>
</evidence>
<organism evidence="13 14">
    <name type="scientific">Xylanibacillus composti</name>
    <dbReference type="NCBI Taxonomy" id="1572762"/>
    <lineage>
        <taxon>Bacteria</taxon>
        <taxon>Bacillati</taxon>
        <taxon>Bacillota</taxon>
        <taxon>Bacilli</taxon>
        <taxon>Bacillales</taxon>
        <taxon>Paenibacillaceae</taxon>
        <taxon>Xylanibacillus</taxon>
    </lineage>
</organism>
<dbReference type="InterPro" id="IPR023596">
    <property type="entry name" value="Peptidase_PrsW_arch/bac"/>
</dbReference>
<evidence type="ECO:0000256" key="12">
    <source>
        <dbReference type="SAM" id="Phobius"/>
    </source>
</evidence>
<dbReference type="AlphaFoldDB" id="A0A8J4H701"/>
<dbReference type="InterPro" id="IPR026898">
    <property type="entry name" value="PrsW"/>
</dbReference>
<name>A0A8J4H701_9BACL</name>
<dbReference type="RefSeq" id="WP_213413857.1">
    <property type="nucleotide sequence ID" value="NZ_BOVK01000068.1"/>
</dbReference>
<feature type="transmembrane region" description="Helical" evidence="12">
    <location>
        <begin position="65"/>
        <end position="88"/>
    </location>
</feature>
<evidence type="ECO:0000313" key="14">
    <source>
        <dbReference type="Proteomes" id="UP000677918"/>
    </source>
</evidence>
<comment type="similarity">
    <text evidence="2 11">Belongs to the protease PrsW family.</text>
</comment>
<dbReference type="EMBL" id="BOVK01000068">
    <property type="protein sequence ID" value="GIQ71051.1"/>
    <property type="molecule type" value="Genomic_DNA"/>
</dbReference>